<protein>
    <submittedName>
        <fullName evidence="1">Uncharacterized protein</fullName>
    </submittedName>
</protein>
<accession>A0A7W5G932</accession>
<organism evidence="1 2">
    <name type="scientific">Paenibacillus endophyticus</name>
    <dbReference type="NCBI Taxonomy" id="1294268"/>
    <lineage>
        <taxon>Bacteria</taxon>
        <taxon>Bacillati</taxon>
        <taxon>Bacillota</taxon>
        <taxon>Bacilli</taxon>
        <taxon>Bacillales</taxon>
        <taxon>Paenibacillaceae</taxon>
        <taxon>Paenibacillus</taxon>
    </lineage>
</organism>
<evidence type="ECO:0000313" key="2">
    <source>
        <dbReference type="Proteomes" id="UP000518605"/>
    </source>
</evidence>
<gene>
    <name evidence="1" type="ORF">FHS16_001750</name>
</gene>
<keyword evidence="2" id="KW-1185">Reference proteome</keyword>
<evidence type="ECO:0000313" key="1">
    <source>
        <dbReference type="EMBL" id="MBB3151704.1"/>
    </source>
</evidence>
<dbReference type="EMBL" id="JACHXW010000004">
    <property type="protein sequence ID" value="MBB3151704.1"/>
    <property type="molecule type" value="Genomic_DNA"/>
</dbReference>
<sequence length="216" mass="23828">MTVINMIKSDAGEAMHLFEVMQKHGVKCSLEMKHGNADPMVSIASAAVQTEYVKGSDNDTVVVSLNDVNLAFPLGEYSYSKFISDIQIDIAIASESHTAWFSSKAMSLEAIAEAKAYVDLAHSLIVLDKHEQALIAYLRELSFDDLLDANMALLDESDRAQREAIQKQTTTDRREADGFRERAGNLRELAELLGLANTDYRAHIEATESETNDAGK</sequence>
<dbReference type="Proteomes" id="UP000518605">
    <property type="component" value="Unassembled WGS sequence"/>
</dbReference>
<dbReference type="RefSeq" id="WP_183560915.1">
    <property type="nucleotide sequence ID" value="NZ_CBCSLB010000008.1"/>
</dbReference>
<dbReference type="AlphaFoldDB" id="A0A7W5G932"/>
<proteinExistence type="predicted"/>
<name>A0A7W5G932_9BACL</name>
<comment type="caution">
    <text evidence="1">The sequence shown here is derived from an EMBL/GenBank/DDBJ whole genome shotgun (WGS) entry which is preliminary data.</text>
</comment>
<reference evidence="1 2" key="1">
    <citation type="submission" date="2020-08" db="EMBL/GenBank/DDBJ databases">
        <title>Genomic Encyclopedia of Type Strains, Phase III (KMG-III): the genomes of soil and plant-associated and newly described type strains.</title>
        <authorList>
            <person name="Whitman W."/>
        </authorList>
    </citation>
    <scope>NUCLEOTIDE SEQUENCE [LARGE SCALE GENOMIC DNA]</scope>
    <source>
        <strain evidence="1 2">CECT 8234</strain>
    </source>
</reference>